<gene>
    <name evidence="2" type="ORF">M3202_19565</name>
</gene>
<dbReference type="RefSeq" id="WP_251224916.1">
    <property type="nucleotide sequence ID" value="NZ_JAMBOL010000032.1"/>
</dbReference>
<dbReference type="Pfam" id="PF26135">
    <property type="entry name" value="YuzI"/>
    <property type="match status" value="1"/>
</dbReference>
<sequence length="74" mass="8278">MIRLFFVLTGILLAVGGGVSILAYLNLLTTGYHFTMYLAFLVNRIELYLFLAGVALTIGALMFPSSRKRRRPPK</sequence>
<dbReference type="AlphaFoldDB" id="A0A9X2DVM9"/>
<dbReference type="InterPro" id="IPR058887">
    <property type="entry name" value="YuzI-like"/>
</dbReference>
<organism evidence="2 3">
    <name type="scientific">Halalkalibacter oceani</name>
    <dbReference type="NCBI Taxonomy" id="1653776"/>
    <lineage>
        <taxon>Bacteria</taxon>
        <taxon>Bacillati</taxon>
        <taxon>Bacillota</taxon>
        <taxon>Bacilli</taxon>
        <taxon>Bacillales</taxon>
        <taxon>Bacillaceae</taxon>
        <taxon>Halalkalibacter</taxon>
    </lineage>
</organism>
<dbReference type="Proteomes" id="UP001139179">
    <property type="component" value="Unassembled WGS sequence"/>
</dbReference>
<keyword evidence="3" id="KW-1185">Reference proteome</keyword>
<dbReference type="EMBL" id="JAMBOL010000032">
    <property type="protein sequence ID" value="MCM3716245.1"/>
    <property type="molecule type" value="Genomic_DNA"/>
</dbReference>
<reference evidence="2" key="1">
    <citation type="submission" date="2022-05" db="EMBL/GenBank/DDBJ databases">
        <title>Comparative Genomics of Spacecraft Associated Microbes.</title>
        <authorList>
            <person name="Tran M.T."/>
            <person name="Wright A."/>
            <person name="Seuylemezian A."/>
            <person name="Eisen J."/>
            <person name="Coil D."/>
        </authorList>
    </citation>
    <scope>NUCLEOTIDE SEQUENCE</scope>
    <source>
        <strain evidence="2">214.1.1</strain>
    </source>
</reference>
<comment type="caution">
    <text evidence="2">The sequence shown here is derived from an EMBL/GenBank/DDBJ whole genome shotgun (WGS) entry which is preliminary data.</text>
</comment>
<keyword evidence="1" id="KW-1133">Transmembrane helix</keyword>
<evidence type="ECO:0000313" key="2">
    <source>
        <dbReference type="EMBL" id="MCM3716245.1"/>
    </source>
</evidence>
<keyword evidence="1" id="KW-0472">Membrane</keyword>
<name>A0A9X2DVM9_9BACI</name>
<accession>A0A9X2DVM9</accession>
<feature type="transmembrane region" description="Helical" evidence="1">
    <location>
        <begin position="47"/>
        <end position="64"/>
    </location>
</feature>
<keyword evidence="1" id="KW-0812">Transmembrane</keyword>
<evidence type="ECO:0000313" key="3">
    <source>
        <dbReference type="Proteomes" id="UP001139179"/>
    </source>
</evidence>
<protein>
    <submittedName>
        <fullName evidence="2">Uncharacterized protein</fullName>
    </submittedName>
</protein>
<evidence type="ECO:0000256" key="1">
    <source>
        <dbReference type="SAM" id="Phobius"/>
    </source>
</evidence>
<proteinExistence type="predicted"/>